<proteinExistence type="inferred from homology"/>
<evidence type="ECO:0000313" key="7">
    <source>
        <dbReference type="Proteomes" id="UP000324800"/>
    </source>
</evidence>
<dbReference type="PROSITE" id="PS00107">
    <property type="entry name" value="PROTEIN_KINASE_ATP"/>
    <property type="match status" value="1"/>
</dbReference>
<keyword evidence="4" id="KW-0418">Kinase</keyword>
<evidence type="ECO:0000259" key="5">
    <source>
        <dbReference type="PROSITE" id="PS50011"/>
    </source>
</evidence>
<keyword evidence="1 3" id="KW-0547">Nucleotide-binding</keyword>
<evidence type="ECO:0000313" key="6">
    <source>
        <dbReference type="EMBL" id="KAA6386815.1"/>
    </source>
</evidence>
<dbReference type="GO" id="GO:0005737">
    <property type="term" value="C:cytoplasm"/>
    <property type="evidence" value="ECO:0007669"/>
    <property type="project" value="TreeGrafter"/>
</dbReference>
<organism evidence="6 7">
    <name type="scientific">Streblomastix strix</name>
    <dbReference type="NCBI Taxonomy" id="222440"/>
    <lineage>
        <taxon>Eukaryota</taxon>
        <taxon>Metamonada</taxon>
        <taxon>Preaxostyla</taxon>
        <taxon>Oxymonadida</taxon>
        <taxon>Streblomastigidae</taxon>
        <taxon>Streblomastix</taxon>
    </lineage>
</organism>
<evidence type="ECO:0000256" key="2">
    <source>
        <dbReference type="ARBA" id="ARBA00022840"/>
    </source>
</evidence>
<feature type="domain" description="Protein kinase" evidence="5">
    <location>
        <begin position="2"/>
        <end position="169"/>
    </location>
</feature>
<dbReference type="OrthoDB" id="8944849at2759"/>
<comment type="similarity">
    <text evidence="4">Belongs to the protein kinase superfamily.</text>
</comment>
<dbReference type="GO" id="GO:0010506">
    <property type="term" value="P:regulation of autophagy"/>
    <property type="evidence" value="ECO:0007669"/>
    <property type="project" value="InterPro"/>
</dbReference>
<dbReference type="PANTHER" id="PTHR24348">
    <property type="entry name" value="SERINE/THREONINE-PROTEIN KINASE UNC-51-RELATED"/>
    <property type="match status" value="1"/>
</dbReference>
<protein>
    <recommendedName>
        <fullName evidence="5">Protein kinase domain-containing protein</fullName>
    </recommendedName>
</protein>
<reference evidence="6 7" key="1">
    <citation type="submission" date="2019-03" db="EMBL/GenBank/DDBJ databases">
        <title>Single cell metagenomics reveals metabolic interactions within the superorganism composed of flagellate Streblomastix strix and complex community of Bacteroidetes bacteria on its surface.</title>
        <authorList>
            <person name="Treitli S.C."/>
            <person name="Kolisko M."/>
            <person name="Husnik F."/>
            <person name="Keeling P."/>
            <person name="Hampl V."/>
        </authorList>
    </citation>
    <scope>NUCLEOTIDE SEQUENCE [LARGE SCALE GENOMIC DNA]</scope>
    <source>
        <strain evidence="6">ST1C</strain>
    </source>
</reference>
<sequence length="169" mass="19503">MIVPIRPLGRGAFGIVYLVYDHKRGFVANKIILKQNYDKREWEAAENIHNKIKTCPFIMNHIQYQNADICSILVSEFSNMQTLDIITKMPQISLPMYILRALMKQILEGIRVFHSTGLVHRDIKCNNILLDSPRNSRRVYAKIADFGFSKKEEELIGLTYVAGTIPYMV</sequence>
<dbReference type="PROSITE" id="PS00108">
    <property type="entry name" value="PROTEIN_KINASE_ST"/>
    <property type="match status" value="1"/>
</dbReference>
<dbReference type="SUPFAM" id="SSF56112">
    <property type="entry name" value="Protein kinase-like (PK-like)"/>
    <property type="match status" value="1"/>
</dbReference>
<dbReference type="InterPro" id="IPR008271">
    <property type="entry name" value="Ser/Thr_kinase_AS"/>
</dbReference>
<dbReference type="InterPro" id="IPR045269">
    <property type="entry name" value="Atg1-like"/>
</dbReference>
<gene>
    <name evidence="6" type="ORF">EZS28_017657</name>
</gene>
<dbReference type="AlphaFoldDB" id="A0A5J4VW64"/>
<keyword evidence="4" id="KW-0808">Transferase</keyword>
<dbReference type="GO" id="GO:0005524">
    <property type="term" value="F:ATP binding"/>
    <property type="evidence" value="ECO:0007669"/>
    <property type="project" value="UniProtKB-UniRule"/>
</dbReference>
<keyword evidence="2 3" id="KW-0067">ATP-binding</keyword>
<dbReference type="InterPro" id="IPR017441">
    <property type="entry name" value="Protein_kinase_ATP_BS"/>
</dbReference>
<evidence type="ECO:0000256" key="4">
    <source>
        <dbReference type="RuleBase" id="RU000304"/>
    </source>
</evidence>
<dbReference type="Pfam" id="PF00069">
    <property type="entry name" value="Pkinase"/>
    <property type="match status" value="1"/>
</dbReference>
<accession>A0A5J4VW64</accession>
<comment type="caution">
    <text evidence="6">The sequence shown here is derived from an EMBL/GenBank/DDBJ whole genome shotgun (WGS) entry which is preliminary data.</text>
</comment>
<evidence type="ECO:0000256" key="3">
    <source>
        <dbReference type="PROSITE-ProRule" id="PRU10141"/>
    </source>
</evidence>
<dbReference type="InterPro" id="IPR011009">
    <property type="entry name" value="Kinase-like_dom_sf"/>
</dbReference>
<dbReference type="Proteomes" id="UP000324800">
    <property type="component" value="Unassembled WGS sequence"/>
</dbReference>
<dbReference type="InterPro" id="IPR000719">
    <property type="entry name" value="Prot_kinase_dom"/>
</dbReference>
<dbReference type="SMART" id="SM00220">
    <property type="entry name" value="S_TKc"/>
    <property type="match status" value="1"/>
</dbReference>
<feature type="binding site" evidence="3">
    <location>
        <position position="34"/>
    </location>
    <ligand>
        <name>ATP</name>
        <dbReference type="ChEBI" id="CHEBI:30616"/>
    </ligand>
</feature>
<dbReference type="PROSITE" id="PS50011">
    <property type="entry name" value="PROTEIN_KINASE_DOM"/>
    <property type="match status" value="1"/>
</dbReference>
<name>A0A5J4VW64_9EUKA</name>
<dbReference type="GO" id="GO:0004674">
    <property type="term" value="F:protein serine/threonine kinase activity"/>
    <property type="evidence" value="ECO:0007669"/>
    <property type="project" value="UniProtKB-KW"/>
</dbReference>
<dbReference type="EMBL" id="SNRW01004639">
    <property type="protein sequence ID" value="KAA6386815.1"/>
    <property type="molecule type" value="Genomic_DNA"/>
</dbReference>
<dbReference type="Gene3D" id="1.10.510.10">
    <property type="entry name" value="Transferase(Phosphotransferase) domain 1"/>
    <property type="match status" value="1"/>
</dbReference>
<keyword evidence="4" id="KW-0723">Serine/threonine-protein kinase</keyword>
<evidence type="ECO:0000256" key="1">
    <source>
        <dbReference type="ARBA" id="ARBA00022741"/>
    </source>
</evidence>